<comment type="caution">
    <text evidence="3">The sequence shown here is derived from an EMBL/GenBank/DDBJ whole genome shotgun (WGS) entry which is preliminary data.</text>
</comment>
<evidence type="ECO:0000313" key="3">
    <source>
        <dbReference type="EMBL" id="MBS4185485.1"/>
    </source>
</evidence>
<keyword evidence="1" id="KW-0812">Transmembrane</keyword>
<dbReference type="RefSeq" id="WP_213145340.1">
    <property type="nucleotide sequence ID" value="NZ_JAGYPE020000002.1"/>
</dbReference>
<dbReference type="InterPro" id="IPR009936">
    <property type="entry name" value="DUF1468"/>
</dbReference>
<name>A0A942YD78_9BACI</name>
<dbReference type="AlphaFoldDB" id="A0A942YD78"/>
<evidence type="ECO:0000256" key="1">
    <source>
        <dbReference type="SAM" id="Phobius"/>
    </source>
</evidence>
<reference evidence="3" key="1">
    <citation type="submission" date="2021-05" db="EMBL/GenBank/DDBJ databases">
        <title>Novel Bacillus species.</title>
        <authorList>
            <person name="Liu G."/>
        </authorList>
    </citation>
    <scope>NUCLEOTIDE SEQUENCE</scope>
    <source>
        <strain evidence="3 5">FJAT-50051</strain>
    </source>
</reference>
<keyword evidence="1" id="KW-1133">Transmembrane helix</keyword>
<feature type="transmembrane region" description="Helical" evidence="1">
    <location>
        <begin position="124"/>
        <end position="143"/>
    </location>
</feature>
<dbReference type="EMBL" id="JAGYPE010000006">
    <property type="protein sequence ID" value="MBS4185485.1"/>
    <property type="molecule type" value="Genomic_DNA"/>
</dbReference>
<dbReference type="Proteomes" id="UP000677265">
    <property type="component" value="Unassembled WGS sequence"/>
</dbReference>
<evidence type="ECO:0000259" key="2">
    <source>
        <dbReference type="Pfam" id="PF07331"/>
    </source>
</evidence>
<keyword evidence="5" id="KW-1185">Reference proteome</keyword>
<dbReference type="EMBL" id="JAGYPE020000002">
    <property type="protein sequence ID" value="MCH6264234.1"/>
    <property type="molecule type" value="Genomic_DNA"/>
</dbReference>
<evidence type="ECO:0000313" key="5">
    <source>
        <dbReference type="Proteomes" id="UP000677265"/>
    </source>
</evidence>
<feature type="transmembrane region" description="Helical" evidence="1">
    <location>
        <begin position="76"/>
        <end position="93"/>
    </location>
</feature>
<organism evidence="3">
    <name type="scientific">Neobacillus citreus</name>
    <dbReference type="NCBI Taxonomy" id="2833578"/>
    <lineage>
        <taxon>Bacteria</taxon>
        <taxon>Bacillati</taxon>
        <taxon>Bacillota</taxon>
        <taxon>Bacilli</taxon>
        <taxon>Bacillales</taxon>
        <taxon>Bacillaceae</taxon>
        <taxon>Neobacillus</taxon>
    </lineage>
</organism>
<feature type="transmembrane region" description="Helical" evidence="1">
    <location>
        <begin position="43"/>
        <end position="64"/>
    </location>
</feature>
<gene>
    <name evidence="4" type="ORF">KHB02_001665</name>
    <name evidence="3" type="ORF">KHB02_29310</name>
</gene>
<evidence type="ECO:0000313" key="4">
    <source>
        <dbReference type="EMBL" id="MCH6264234.1"/>
    </source>
</evidence>
<feature type="domain" description="DUF1468" evidence="2">
    <location>
        <begin position="11"/>
        <end position="149"/>
    </location>
</feature>
<dbReference type="Pfam" id="PF07331">
    <property type="entry name" value="TctB"/>
    <property type="match status" value="1"/>
</dbReference>
<protein>
    <submittedName>
        <fullName evidence="3">Tripartite tricarboxylate transporter TctB family protein</fullName>
    </submittedName>
</protein>
<proteinExistence type="predicted"/>
<keyword evidence="1" id="KW-0472">Membrane</keyword>
<accession>A0A942YD78</accession>
<sequence length="151" mass="16896">MSLKKTSLFLLIGILILGVAYYKTASGFHNIGGSGAGDIGPGYYPKILALILIGLTIISIFQTIMDKKSEIINLGNIKMVGITLLLTLVYIFIWAKLNFFYIPTFLYLFTLIHIYQPEKSSKKVLIMNLMSTSGVLLGIYLFFDLLLQIDF</sequence>
<feature type="transmembrane region" description="Helical" evidence="1">
    <location>
        <begin position="99"/>
        <end position="115"/>
    </location>
</feature>